<feature type="domain" description="Solute-binding protein family 3/N-terminal" evidence="2">
    <location>
        <begin position="13"/>
        <end position="228"/>
    </location>
</feature>
<sequence length="230" mass="25934">MGSTTATVTFAKTLRLTTFPIPLMVEGDKKGIFIDLTNEIAKRNNIKIAIDVIPTGKSLLAFSSGRADGFFPGLDVYMPRKTSRTLAFYQKADFVFYKKGKVLSKISDLEGKKVGLTFRYPYAKELMDNKKIRFEFAEDDIANMRKLGQGLIEAFVVEERSGLKALELSGVRDVGYQAGKPLSVQEVYYAFQDSEEGRKYADIFSKTLTKMKNDGHFEKIMFNRQSEPSP</sequence>
<accession>A0ABT6DJF6</accession>
<evidence type="ECO:0000313" key="4">
    <source>
        <dbReference type="Proteomes" id="UP001152321"/>
    </source>
</evidence>
<evidence type="ECO:0000256" key="1">
    <source>
        <dbReference type="ARBA" id="ARBA00022729"/>
    </source>
</evidence>
<dbReference type="Gene3D" id="3.40.190.10">
    <property type="entry name" value="Periplasmic binding protein-like II"/>
    <property type="match status" value="2"/>
</dbReference>
<dbReference type="PANTHER" id="PTHR35936:SF35">
    <property type="entry name" value="L-CYSTINE-BINDING PROTEIN TCYJ"/>
    <property type="match status" value="1"/>
</dbReference>
<reference evidence="3" key="1">
    <citation type="submission" date="2022-08" db="EMBL/GenBank/DDBJ databases">
        <title>Novel Bdellovibrio Species Isolated from Svalbard: Designation Bdellovibrio svalbardensis.</title>
        <authorList>
            <person name="Mitchell R.J."/>
            <person name="Choi S.Y."/>
        </authorList>
    </citation>
    <scope>NUCLEOTIDE SEQUENCE</scope>
    <source>
        <strain evidence="3">PAP01</strain>
    </source>
</reference>
<dbReference type="Proteomes" id="UP001152321">
    <property type="component" value="Unassembled WGS sequence"/>
</dbReference>
<dbReference type="PANTHER" id="PTHR35936">
    <property type="entry name" value="MEMBRANE-BOUND LYTIC MUREIN TRANSGLYCOSYLASE F"/>
    <property type="match status" value="1"/>
</dbReference>
<evidence type="ECO:0000313" key="3">
    <source>
        <dbReference type="EMBL" id="MDG0816617.1"/>
    </source>
</evidence>
<keyword evidence="4" id="KW-1185">Reference proteome</keyword>
<dbReference type="SUPFAM" id="SSF53850">
    <property type="entry name" value="Periplasmic binding protein-like II"/>
    <property type="match status" value="1"/>
</dbReference>
<dbReference type="SMART" id="SM00062">
    <property type="entry name" value="PBPb"/>
    <property type="match status" value="1"/>
</dbReference>
<dbReference type="EMBL" id="JANRMI010000002">
    <property type="protein sequence ID" value="MDG0816617.1"/>
    <property type="molecule type" value="Genomic_DNA"/>
</dbReference>
<dbReference type="InterPro" id="IPR001638">
    <property type="entry name" value="Solute-binding_3/MltF_N"/>
</dbReference>
<comment type="caution">
    <text evidence="3">The sequence shown here is derived from an EMBL/GenBank/DDBJ whole genome shotgun (WGS) entry which is preliminary data.</text>
</comment>
<gene>
    <name evidence="3" type="ORF">NWE73_09595</name>
</gene>
<keyword evidence="1" id="KW-0732">Signal</keyword>
<proteinExistence type="predicted"/>
<protein>
    <submittedName>
        <fullName evidence="3">Transporter substrate-binding domain-containing protein</fullName>
    </submittedName>
</protein>
<name>A0ABT6DJF6_9BACT</name>
<evidence type="ECO:0000259" key="2">
    <source>
        <dbReference type="SMART" id="SM00062"/>
    </source>
</evidence>
<organism evidence="3 4">
    <name type="scientific">Bdellovibrio svalbardensis</name>
    <dbReference type="NCBI Taxonomy" id="2972972"/>
    <lineage>
        <taxon>Bacteria</taxon>
        <taxon>Pseudomonadati</taxon>
        <taxon>Bdellovibrionota</taxon>
        <taxon>Bdellovibrionia</taxon>
        <taxon>Bdellovibrionales</taxon>
        <taxon>Pseudobdellovibrionaceae</taxon>
        <taxon>Bdellovibrio</taxon>
    </lineage>
</organism>